<dbReference type="Proteomes" id="UP000573603">
    <property type="component" value="Unassembled WGS sequence"/>
</dbReference>
<organism evidence="1 2">
    <name type="scientific">Fusarium anthophilum</name>
    <dbReference type="NCBI Taxonomy" id="48485"/>
    <lineage>
        <taxon>Eukaryota</taxon>
        <taxon>Fungi</taxon>
        <taxon>Dikarya</taxon>
        <taxon>Ascomycota</taxon>
        <taxon>Pezizomycotina</taxon>
        <taxon>Sordariomycetes</taxon>
        <taxon>Hypocreomycetidae</taxon>
        <taxon>Hypocreales</taxon>
        <taxon>Nectriaceae</taxon>
        <taxon>Fusarium</taxon>
        <taxon>Fusarium fujikuroi species complex</taxon>
    </lineage>
</organism>
<name>A0A8H5E911_9HYPO</name>
<reference evidence="1 2" key="1">
    <citation type="journal article" date="2020" name="BMC Genomics">
        <title>Correction to: Identification and distribution of gene clusters required for synthesis of sphingolipid metabolism inhibitors in diverse species of the filamentous fungus Fusarium.</title>
        <authorList>
            <person name="Kim H.S."/>
            <person name="Lohmar J.M."/>
            <person name="Busman M."/>
            <person name="Brown D.W."/>
            <person name="Naumann T.A."/>
            <person name="Divon H.H."/>
            <person name="Lysoe E."/>
            <person name="Uhlig S."/>
            <person name="Proctor R.H."/>
        </authorList>
    </citation>
    <scope>NUCLEOTIDE SEQUENCE [LARGE SCALE GENOMIC DNA]</scope>
    <source>
        <strain evidence="1 2">NRRL 25214</strain>
    </source>
</reference>
<gene>
    <name evidence="1" type="ORF">FANTH_3677</name>
</gene>
<keyword evidence="2" id="KW-1185">Reference proteome</keyword>
<protein>
    <submittedName>
        <fullName evidence="1">Uncharacterized protein</fullName>
    </submittedName>
</protein>
<proteinExistence type="predicted"/>
<evidence type="ECO:0000313" key="1">
    <source>
        <dbReference type="EMBL" id="KAF5251242.1"/>
    </source>
</evidence>
<comment type="caution">
    <text evidence="1">The sequence shown here is derived from an EMBL/GenBank/DDBJ whole genome shotgun (WGS) entry which is preliminary data.</text>
</comment>
<sequence length="226" mass="23601">MSALILLRDDSKAGPCKPRSRTTDTLTTIETTSIYAKAISTEAGLSMTDVSSIGYLTFTTGQSKSTSETSTLSEDTTTSALVISIVVTSSRIDLTSSLIESSVEQTTVKENATITVLSATLASVLSSTTIERHEQGAKFSEDTTASTVLTTETSSTKELTSECILESTTTEGSYTTAIPANLVTELGSTIVDSNTGIATFAQGATATAIENSSVVEIRSVAYDETI</sequence>
<dbReference type="EMBL" id="JABEVY010000072">
    <property type="protein sequence ID" value="KAF5251242.1"/>
    <property type="molecule type" value="Genomic_DNA"/>
</dbReference>
<evidence type="ECO:0000313" key="2">
    <source>
        <dbReference type="Proteomes" id="UP000573603"/>
    </source>
</evidence>
<dbReference type="AlphaFoldDB" id="A0A8H5E911"/>
<accession>A0A8H5E911</accession>